<dbReference type="Proteomes" id="UP000257109">
    <property type="component" value="Unassembled WGS sequence"/>
</dbReference>
<dbReference type="InterPro" id="IPR007321">
    <property type="entry name" value="Transposase_28"/>
</dbReference>
<name>A0A371E6M2_MUCPR</name>
<proteinExistence type="predicted"/>
<feature type="domain" description="Transposase (putative) gypsy type" evidence="1">
    <location>
        <begin position="50"/>
        <end position="108"/>
    </location>
</feature>
<evidence type="ECO:0000313" key="3">
    <source>
        <dbReference type="Proteomes" id="UP000257109"/>
    </source>
</evidence>
<evidence type="ECO:0000259" key="1">
    <source>
        <dbReference type="Pfam" id="PF04195"/>
    </source>
</evidence>
<keyword evidence="3" id="KW-1185">Reference proteome</keyword>
<accession>A0A371E6M2</accession>
<dbReference type="AlphaFoldDB" id="A0A371E6M2"/>
<feature type="non-terminal residue" evidence="2">
    <location>
        <position position="1"/>
    </location>
</feature>
<dbReference type="OrthoDB" id="685909at2759"/>
<dbReference type="PANTHER" id="PTHR31099:SF49">
    <property type="entry name" value="MYOSIN HEAVY CHAIN-LIKE PROTEIN"/>
    <property type="match status" value="1"/>
</dbReference>
<reference evidence="2" key="1">
    <citation type="submission" date="2018-05" db="EMBL/GenBank/DDBJ databases">
        <title>Draft genome of Mucuna pruriens seed.</title>
        <authorList>
            <person name="Nnadi N.E."/>
            <person name="Vos R."/>
            <person name="Hasami M.H."/>
            <person name="Devisetty U.K."/>
            <person name="Aguiy J.C."/>
        </authorList>
    </citation>
    <scope>NUCLEOTIDE SEQUENCE [LARGE SCALE GENOMIC DNA]</scope>
    <source>
        <strain evidence="2">JCA_2017</strain>
    </source>
</reference>
<comment type="caution">
    <text evidence="2">The sequence shown here is derived from an EMBL/GenBank/DDBJ whole genome shotgun (WGS) entry which is preliminary data.</text>
</comment>
<organism evidence="2 3">
    <name type="scientific">Mucuna pruriens</name>
    <name type="common">Velvet bean</name>
    <name type="synonym">Dolichos pruriens</name>
    <dbReference type="NCBI Taxonomy" id="157652"/>
    <lineage>
        <taxon>Eukaryota</taxon>
        <taxon>Viridiplantae</taxon>
        <taxon>Streptophyta</taxon>
        <taxon>Embryophyta</taxon>
        <taxon>Tracheophyta</taxon>
        <taxon>Spermatophyta</taxon>
        <taxon>Magnoliopsida</taxon>
        <taxon>eudicotyledons</taxon>
        <taxon>Gunneridae</taxon>
        <taxon>Pentapetalae</taxon>
        <taxon>rosids</taxon>
        <taxon>fabids</taxon>
        <taxon>Fabales</taxon>
        <taxon>Fabaceae</taxon>
        <taxon>Papilionoideae</taxon>
        <taxon>50 kb inversion clade</taxon>
        <taxon>NPAAA clade</taxon>
        <taxon>indigoferoid/millettioid clade</taxon>
        <taxon>Phaseoleae</taxon>
        <taxon>Mucuna</taxon>
    </lineage>
</organism>
<gene>
    <name evidence="2" type="ORF">CR513_60070</name>
</gene>
<sequence length="159" mass="18207">MVSKKNIPHIENVRTVAVIDNGSTFVLISTDLPTEGKPCFYLYDTLHSKLGVKLPFTHFERVIFQLLNVAPTQLYPNSWAFVRAFELLCEDLGKAPTLGVFFWFFTIKKTNKVGWTSLSSRPKRKLFKPFLKSYKSFKTRFFRVAPIDSGPNLLVDRAG</sequence>
<dbReference type="PANTHER" id="PTHR31099">
    <property type="entry name" value="OS06G0165300 PROTEIN"/>
    <property type="match status" value="1"/>
</dbReference>
<evidence type="ECO:0000313" key="2">
    <source>
        <dbReference type="EMBL" id="RDX61685.1"/>
    </source>
</evidence>
<dbReference type="EMBL" id="QJKJ01015987">
    <property type="protein sequence ID" value="RDX61685.1"/>
    <property type="molecule type" value="Genomic_DNA"/>
</dbReference>
<dbReference type="Pfam" id="PF04195">
    <property type="entry name" value="Transposase_28"/>
    <property type="match status" value="1"/>
</dbReference>
<protein>
    <recommendedName>
        <fullName evidence="1">Transposase (putative) gypsy type domain-containing protein</fullName>
    </recommendedName>
</protein>